<dbReference type="RefSeq" id="WP_131927525.1">
    <property type="nucleotide sequence ID" value="NZ_CALZWP010000001.1"/>
</dbReference>
<proteinExistence type="predicted"/>
<reference evidence="1 2" key="1">
    <citation type="submission" date="2019-03" db="EMBL/GenBank/DDBJ databases">
        <title>Genomic Encyclopedia of Type Strains, Phase IV (KMG-IV): sequencing the most valuable type-strain genomes for metagenomic binning, comparative biology and taxonomic classification.</title>
        <authorList>
            <person name="Goeker M."/>
        </authorList>
    </citation>
    <scope>NUCLEOTIDE SEQUENCE [LARGE SCALE GENOMIC DNA]</scope>
    <source>
        <strain evidence="1 2">DSM 23917</strain>
    </source>
</reference>
<name>A0A4R2LGD2_9BACE</name>
<dbReference type="Proteomes" id="UP000295600">
    <property type="component" value="Unassembled WGS sequence"/>
</dbReference>
<gene>
    <name evidence="1" type="ORF">EV202_13911</name>
</gene>
<comment type="caution">
    <text evidence="1">The sequence shown here is derived from an EMBL/GenBank/DDBJ whole genome shotgun (WGS) entry which is preliminary data.</text>
</comment>
<organism evidence="1 2">
    <name type="scientific">Prevotella heparinolytica</name>
    <dbReference type="NCBI Taxonomy" id="28113"/>
    <lineage>
        <taxon>Bacteria</taxon>
        <taxon>Pseudomonadati</taxon>
        <taxon>Bacteroidota</taxon>
        <taxon>Bacteroidia</taxon>
        <taxon>Bacteroidales</taxon>
        <taxon>Bacteroidaceae</taxon>
        <taxon>Bacteroides</taxon>
    </lineage>
</organism>
<sequence>MKNLSSFEAFKLNKRQMNAITGGTERDAVLCRLDDEDELVDILTAPEGMTSEQAQRSLEKAYGEIYSVECYDVHYVA</sequence>
<protein>
    <submittedName>
        <fullName evidence="1">Uncharacterized protein</fullName>
    </submittedName>
</protein>
<evidence type="ECO:0000313" key="2">
    <source>
        <dbReference type="Proteomes" id="UP000295600"/>
    </source>
</evidence>
<dbReference type="AlphaFoldDB" id="A0A4R2LGD2"/>
<accession>A0A4R2LGD2</accession>
<dbReference type="EMBL" id="SLXB01000039">
    <property type="protein sequence ID" value="TCO86880.1"/>
    <property type="molecule type" value="Genomic_DNA"/>
</dbReference>
<evidence type="ECO:0000313" key="1">
    <source>
        <dbReference type="EMBL" id="TCO86880.1"/>
    </source>
</evidence>